<evidence type="ECO:0000256" key="9">
    <source>
        <dbReference type="ARBA" id="ARBA00022630"/>
    </source>
</evidence>
<dbReference type="STRING" id="984262.SGRA_2165"/>
<dbReference type="GO" id="GO:0008360">
    <property type="term" value="P:regulation of cell shape"/>
    <property type="evidence" value="ECO:0007669"/>
    <property type="project" value="UniProtKB-KW"/>
</dbReference>
<keyword evidence="13 19" id="KW-0573">Peptidoglycan synthesis</keyword>
<reference evidence="21 22" key="1">
    <citation type="journal article" date="2012" name="Stand. Genomic Sci.">
        <title>Complete genome sequencing and analysis of Saprospira grandis str. Lewin, a predatory marine bacterium.</title>
        <authorList>
            <person name="Saw J.H."/>
            <person name="Yuryev A."/>
            <person name="Kanbe M."/>
            <person name="Hou S."/>
            <person name="Young A.G."/>
            <person name="Aizawa S."/>
            <person name="Alam M."/>
        </authorList>
    </citation>
    <scope>NUCLEOTIDE SEQUENCE [LARGE SCALE GENOMIC DNA]</scope>
    <source>
        <strain evidence="21 22">Lewin</strain>
    </source>
</reference>
<dbReference type="NCBIfam" id="TIGR00179">
    <property type="entry name" value="murB"/>
    <property type="match status" value="1"/>
</dbReference>
<dbReference type="InterPro" id="IPR016167">
    <property type="entry name" value="FAD-bd_PCMH_sub1"/>
</dbReference>
<evidence type="ECO:0000256" key="13">
    <source>
        <dbReference type="ARBA" id="ARBA00022984"/>
    </source>
</evidence>
<dbReference type="SUPFAM" id="SSF56176">
    <property type="entry name" value="FAD-binding/transporter-associated domain-like"/>
    <property type="match status" value="1"/>
</dbReference>
<evidence type="ECO:0000259" key="20">
    <source>
        <dbReference type="PROSITE" id="PS51387"/>
    </source>
</evidence>
<keyword evidence="11 19" id="KW-0521">NADP</keyword>
<comment type="catalytic activity">
    <reaction evidence="18 19">
        <text>UDP-N-acetyl-alpha-D-muramate + NADP(+) = UDP-N-acetyl-3-O-(1-carboxyvinyl)-alpha-D-glucosamine + NADPH + H(+)</text>
        <dbReference type="Rhea" id="RHEA:12248"/>
        <dbReference type="ChEBI" id="CHEBI:15378"/>
        <dbReference type="ChEBI" id="CHEBI:57783"/>
        <dbReference type="ChEBI" id="CHEBI:58349"/>
        <dbReference type="ChEBI" id="CHEBI:68483"/>
        <dbReference type="ChEBI" id="CHEBI:70757"/>
        <dbReference type="EC" id="1.3.1.98"/>
    </reaction>
</comment>
<dbReference type="GO" id="GO:0071555">
    <property type="term" value="P:cell wall organization"/>
    <property type="evidence" value="ECO:0007669"/>
    <property type="project" value="UniProtKB-KW"/>
</dbReference>
<keyword evidence="10 19" id="KW-0274">FAD</keyword>
<evidence type="ECO:0000256" key="18">
    <source>
        <dbReference type="ARBA" id="ARBA00048914"/>
    </source>
</evidence>
<keyword evidence="15 19" id="KW-0131">Cell cycle</keyword>
<dbReference type="InterPro" id="IPR006094">
    <property type="entry name" value="Oxid_FAD_bind_N"/>
</dbReference>
<dbReference type="PANTHER" id="PTHR21071">
    <property type="entry name" value="UDP-N-ACETYLENOLPYRUVOYLGLUCOSAMINE REDUCTASE"/>
    <property type="match status" value="1"/>
</dbReference>
<dbReference type="HOGENOM" id="CLU_035304_0_0_10"/>
<keyword evidence="9 19" id="KW-0285">Flavoprotein</keyword>
<dbReference type="HAMAP" id="MF_00037">
    <property type="entry name" value="MurB"/>
    <property type="match status" value="1"/>
</dbReference>
<comment type="similarity">
    <text evidence="19">Belongs to the MurB family.</text>
</comment>
<dbReference type="PANTHER" id="PTHR21071:SF4">
    <property type="entry name" value="UDP-N-ACETYLENOLPYRUVOYLGLUCOSAMINE REDUCTASE"/>
    <property type="match status" value="1"/>
</dbReference>
<dbReference type="AlphaFoldDB" id="H6L367"/>
<keyword evidence="12 19" id="KW-0133">Cell shape</keyword>
<evidence type="ECO:0000256" key="10">
    <source>
        <dbReference type="ARBA" id="ARBA00022827"/>
    </source>
</evidence>
<dbReference type="Gene3D" id="3.90.78.10">
    <property type="entry name" value="UDP-N-acetylenolpyruvoylglucosamine reductase, C-terminal domain"/>
    <property type="match status" value="1"/>
</dbReference>
<dbReference type="InterPro" id="IPR016169">
    <property type="entry name" value="FAD-bd_PCMH_sub2"/>
</dbReference>
<dbReference type="Pfam" id="PF01565">
    <property type="entry name" value="FAD_binding_4"/>
    <property type="match status" value="1"/>
</dbReference>
<dbReference type="SUPFAM" id="SSF56194">
    <property type="entry name" value="Uridine diphospho-N-Acetylenolpyruvylglucosamine reductase, MurB, C-terminal domain"/>
    <property type="match status" value="1"/>
</dbReference>
<dbReference type="eggNOG" id="COG0812">
    <property type="taxonomic scope" value="Bacteria"/>
</dbReference>
<evidence type="ECO:0000256" key="8">
    <source>
        <dbReference type="ARBA" id="ARBA00022618"/>
    </source>
</evidence>
<dbReference type="InterPro" id="IPR003170">
    <property type="entry name" value="MurB"/>
</dbReference>
<feature type="active site" evidence="19">
    <location>
        <position position="160"/>
    </location>
</feature>
<evidence type="ECO:0000256" key="5">
    <source>
        <dbReference type="ARBA" id="ARBA00012518"/>
    </source>
</evidence>
<dbReference type="PROSITE" id="PS51387">
    <property type="entry name" value="FAD_PCMH"/>
    <property type="match status" value="1"/>
</dbReference>
<dbReference type="UniPathway" id="UPA00219"/>
<evidence type="ECO:0000256" key="1">
    <source>
        <dbReference type="ARBA" id="ARBA00001974"/>
    </source>
</evidence>
<dbReference type="Gene3D" id="3.30.43.10">
    <property type="entry name" value="Uridine Diphospho-n-acetylenolpyruvylglucosamine Reductase, domain 2"/>
    <property type="match status" value="1"/>
</dbReference>
<protein>
    <recommendedName>
        <fullName evidence="6 19">UDP-N-acetylenolpyruvoylglucosamine reductase</fullName>
        <ecNumber evidence="5 19">1.3.1.98</ecNumber>
    </recommendedName>
    <alternativeName>
        <fullName evidence="17 19">UDP-N-acetylmuramate dehydrogenase</fullName>
    </alternativeName>
</protein>
<dbReference type="EMBL" id="CP002831">
    <property type="protein sequence ID" value="AFC24894.1"/>
    <property type="molecule type" value="Genomic_DNA"/>
</dbReference>
<feature type="active site" evidence="19">
    <location>
        <position position="327"/>
    </location>
</feature>
<dbReference type="InterPro" id="IPR016166">
    <property type="entry name" value="FAD-bd_PCMH"/>
</dbReference>
<dbReference type="Proteomes" id="UP000007519">
    <property type="component" value="Chromosome"/>
</dbReference>
<evidence type="ECO:0000313" key="21">
    <source>
        <dbReference type="EMBL" id="AFC24894.1"/>
    </source>
</evidence>
<evidence type="ECO:0000313" key="22">
    <source>
        <dbReference type="Proteomes" id="UP000007519"/>
    </source>
</evidence>
<proteinExistence type="inferred from homology"/>
<dbReference type="RefSeq" id="WP_015692510.1">
    <property type="nucleotide sequence ID" value="NC_016940.1"/>
</dbReference>
<dbReference type="GO" id="GO:0005829">
    <property type="term" value="C:cytosol"/>
    <property type="evidence" value="ECO:0007669"/>
    <property type="project" value="TreeGrafter"/>
</dbReference>
<dbReference type="Pfam" id="PF02873">
    <property type="entry name" value="MurB_C"/>
    <property type="match status" value="1"/>
</dbReference>
<evidence type="ECO:0000256" key="17">
    <source>
        <dbReference type="ARBA" id="ARBA00031026"/>
    </source>
</evidence>
<name>H6L367_SAPGL</name>
<evidence type="ECO:0000256" key="16">
    <source>
        <dbReference type="ARBA" id="ARBA00023316"/>
    </source>
</evidence>
<dbReference type="KEGG" id="sgn:SGRA_2165"/>
<dbReference type="GO" id="GO:0071949">
    <property type="term" value="F:FAD binding"/>
    <property type="evidence" value="ECO:0007669"/>
    <property type="project" value="InterPro"/>
</dbReference>
<dbReference type="GO" id="GO:0009252">
    <property type="term" value="P:peptidoglycan biosynthetic process"/>
    <property type="evidence" value="ECO:0007669"/>
    <property type="project" value="UniProtKB-UniRule"/>
</dbReference>
<evidence type="ECO:0000256" key="7">
    <source>
        <dbReference type="ARBA" id="ARBA00022490"/>
    </source>
</evidence>
<dbReference type="GO" id="GO:0051301">
    <property type="term" value="P:cell division"/>
    <property type="evidence" value="ECO:0007669"/>
    <property type="project" value="UniProtKB-KW"/>
</dbReference>
<organism evidence="21 22">
    <name type="scientific">Saprospira grandis (strain Lewin)</name>
    <dbReference type="NCBI Taxonomy" id="984262"/>
    <lineage>
        <taxon>Bacteria</taxon>
        <taxon>Pseudomonadati</taxon>
        <taxon>Bacteroidota</taxon>
        <taxon>Saprospiria</taxon>
        <taxon>Saprospirales</taxon>
        <taxon>Saprospiraceae</taxon>
        <taxon>Saprospira</taxon>
    </lineage>
</organism>
<keyword evidence="7 19" id="KW-0963">Cytoplasm</keyword>
<dbReference type="GO" id="GO:0008762">
    <property type="term" value="F:UDP-N-acetylmuramate dehydrogenase activity"/>
    <property type="evidence" value="ECO:0007669"/>
    <property type="project" value="UniProtKB-UniRule"/>
</dbReference>
<dbReference type="InterPro" id="IPR036635">
    <property type="entry name" value="MurB_C_sf"/>
</dbReference>
<feature type="active site" description="Proton donor" evidence="19">
    <location>
        <position position="231"/>
    </location>
</feature>
<dbReference type="InterPro" id="IPR011601">
    <property type="entry name" value="MurB_C"/>
</dbReference>
<evidence type="ECO:0000256" key="6">
    <source>
        <dbReference type="ARBA" id="ARBA00015188"/>
    </source>
</evidence>
<keyword evidence="22" id="KW-1185">Reference proteome</keyword>
<accession>H6L367</accession>
<keyword evidence="14 19" id="KW-0560">Oxidoreductase</keyword>
<evidence type="ECO:0000256" key="3">
    <source>
        <dbReference type="ARBA" id="ARBA00004496"/>
    </source>
</evidence>
<evidence type="ECO:0000256" key="15">
    <source>
        <dbReference type="ARBA" id="ARBA00023306"/>
    </source>
</evidence>
<comment type="pathway">
    <text evidence="4 19">Cell wall biogenesis; peptidoglycan biosynthesis.</text>
</comment>
<comment type="cofactor">
    <cofactor evidence="1 19">
        <name>FAD</name>
        <dbReference type="ChEBI" id="CHEBI:57692"/>
    </cofactor>
</comment>
<keyword evidence="8 19" id="KW-0132">Cell division</keyword>
<evidence type="ECO:0000256" key="12">
    <source>
        <dbReference type="ARBA" id="ARBA00022960"/>
    </source>
</evidence>
<evidence type="ECO:0000256" key="2">
    <source>
        <dbReference type="ARBA" id="ARBA00003921"/>
    </source>
</evidence>
<feature type="domain" description="FAD-binding PCMH-type" evidence="20">
    <location>
        <begin position="16"/>
        <end position="184"/>
    </location>
</feature>
<dbReference type="NCBIfam" id="NF000755">
    <property type="entry name" value="PRK00046.1"/>
    <property type="match status" value="1"/>
</dbReference>
<keyword evidence="16 19" id="KW-0961">Cell wall biogenesis/degradation</keyword>
<comment type="function">
    <text evidence="2 19">Cell wall formation.</text>
</comment>
<dbReference type="InterPro" id="IPR036318">
    <property type="entry name" value="FAD-bd_PCMH-like_sf"/>
</dbReference>
<gene>
    <name evidence="19 21" type="primary">murB</name>
    <name evidence="21" type="ordered locus">SGRA_2165</name>
</gene>
<evidence type="ECO:0000256" key="14">
    <source>
        <dbReference type="ARBA" id="ARBA00023002"/>
    </source>
</evidence>
<dbReference type="EC" id="1.3.1.98" evidence="5 19"/>
<dbReference type="OrthoDB" id="9804753at2"/>
<dbReference type="Gene3D" id="3.30.465.10">
    <property type="match status" value="1"/>
</dbReference>
<sequence>MIQYQHSLEELNSFRISAKAEAYLALERLDQLALLSDWRNRPNYILGGGSNILLAGDLPGLVIHNQLKGKRLVGQDQEFVYLEVAAGENWQELVLYSLANNWAGLENLALIPGSVGAAPVQNIGAYGVEFSEVCHLIQAWDMQQQRFCKFESTDCQFAYRDSIFKSLYPGRFIICSLVLKLRRQPSYRLDYGNIREEIGDQPLSIRAVAEAVMRIRRSKLPDPKELPNAGSFFKNPLVAAEKLEQLLAQYPKMPHYLQADGRLKLAAGWLIDQAGWKGKRMGAVGVHERQALVLVKYAEARGQEIVQLAEAVQQDIAQKFGVNLVPEVNYWP</sequence>
<evidence type="ECO:0000256" key="19">
    <source>
        <dbReference type="HAMAP-Rule" id="MF_00037"/>
    </source>
</evidence>
<evidence type="ECO:0000256" key="4">
    <source>
        <dbReference type="ARBA" id="ARBA00004752"/>
    </source>
</evidence>
<evidence type="ECO:0000256" key="11">
    <source>
        <dbReference type="ARBA" id="ARBA00022857"/>
    </source>
</evidence>
<comment type="subcellular location">
    <subcellularLocation>
        <location evidence="3 19">Cytoplasm</location>
    </subcellularLocation>
</comment>